<dbReference type="EC" id="3.2.1.-" evidence="21"/>
<evidence type="ECO:0000256" key="11">
    <source>
        <dbReference type="ARBA" id="ARBA00023034"/>
    </source>
</evidence>
<keyword evidence="8 19" id="KW-0106">Calcium</keyword>
<evidence type="ECO:0000256" key="14">
    <source>
        <dbReference type="ARBA" id="ARBA00023180"/>
    </source>
</evidence>
<evidence type="ECO:0000256" key="12">
    <source>
        <dbReference type="ARBA" id="ARBA00023136"/>
    </source>
</evidence>
<evidence type="ECO:0000256" key="18">
    <source>
        <dbReference type="PIRSR" id="PIRSR601382-1"/>
    </source>
</evidence>
<dbReference type="InterPro" id="IPR050749">
    <property type="entry name" value="Glycosyl_Hydrolase_47"/>
</dbReference>
<keyword evidence="13 20" id="KW-1015">Disulfide bond</keyword>
<dbReference type="GO" id="GO:0006491">
    <property type="term" value="P:N-glycan processing"/>
    <property type="evidence" value="ECO:0007669"/>
    <property type="project" value="UniProtKB-ARBA"/>
</dbReference>
<evidence type="ECO:0000256" key="10">
    <source>
        <dbReference type="ARBA" id="ARBA00022989"/>
    </source>
</evidence>
<comment type="cofactor">
    <cofactor evidence="1 19">
        <name>Ca(2+)</name>
        <dbReference type="ChEBI" id="CHEBI:29108"/>
    </cofactor>
</comment>
<evidence type="ECO:0000256" key="5">
    <source>
        <dbReference type="ARBA" id="ARBA00022692"/>
    </source>
</evidence>
<dbReference type="GO" id="GO:0005783">
    <property type="term" value="C:endoplasmic reticulum"/>
    <property type="evidence" value="ECO:0007669"/>
    <property type="project" value="TreeGrafter"/>
</dbReference>
<protein>
    <recommendedName>
        <fullName evidence="21">alpha-1,2-Mannosidase</fullName>
        <ecNumber evidence="21">3.2.1.-</ecNumber>
    </recommendedName>
</protein>
<evidence type="ECO:0000256" key="3">
    <source>
        <dbReference type="ARBA" id="ARBA00004922"/>
    </source>
</evidence>
<comment type="catalytic activity">
    <reaction evidence="16">
        <text>N(4)-(alpha-D-Man-(1-&gt;2)-alpha-D-Man-(1-&gt;2)-alpha-D-Man-(1-&gt;3)-[alpha-D-Man-(1-&gt;3)-[alpha-D-Man-(1-&gt;2)-alpha-D-Man-(1-&gt;6)]-alpha-D-Man-(1-&gt;6)]-beta-D-Man-(1-&gt;4)-beta-D-GlcNAc-(1-&gt;4)-beta-D-GlcNAc)-L-asparaginyl-[protein] (N-glucan mannose isomer 8A1,2,3B1,3) + 3 H2O = N(4)-(alpha-D-Man-(1-&gt;3)-[alpha-D-Man-(1-&gt;3)-[alpha-D-Man-(1-&gt;6)]-alpha-D-Man-(1-&gt;6)]-beta-D-Man-(1-&gt;4)-beta-D-GlcNAc-(1-&gt;4)-beta-D-GlcNAc)-L-asparaginyl-[protein] (N-glucan mannose isomer 5A1,2) + 3 beta-D-mannose</text>
        <dbReference type="Rhea" id="RHEA:56028"/>
        <dbReference type="Rhea" id="RHEA-COMP:14358"/>
        <dbReference type="Rhea" id="RHEA-COMP:14367"/>
        <dbReference type="ChEBI" id="CHEBI:15377"/>
        <dbReference type="ChEBI" id="CHEBI:28563"/>
        <dbReference type="ChEBI" id="CHEBI:59087"/>
        <dbReference type="ChEBI" id="CHEBI:60628"/>
        <dbReference type="EC" id="3.2.1.113"/>
    </reaction>
</comment>
<dbReference type="InterPro" id="IPR012341">
    <property type="entry name" value="6hp_glycosidase-like_sf"/>
</dbReference>
<keyword evidence="12 22" id="KW-0472">Membrane</keyword>
<evidence type="ECO:0000256" key="15">
    <source>
        <dbReference type="ARBA" id="ARBA00023295"/>
    </source>
</evidence>
<evidence type="ECO:0000313" key="24">
    <source>
        <dbReference type="Proteomes" id="UP000759131"/>
    </source>
</evidence>
<keyword evidence="24" id="KW-1185">Reference proteome</keyword>
<keyword evidence="10 22" id="KW-1133">Transmembrane helix</keyword>
<organism evidence="23">
    <name type="scientific">Medioppia subpectinata</name>
    <dbReference type="NCBI Taxonomy" id="1979941"/>
    <lineage>
        <taxon>Eukaryota</taxon>
        <taxon>Metazoa</taxon>
        <taxon>Ecdysozoa</taxon>
        <taxon>Arthropoda</taxon>
        <taxon>Chelicerata</taxon>
        <taxon>Arachnida</taxon>
        <taxon>Acari</taxon>
        <taxon>Acariformes</taxon>
        <taxon>Sarcoptiformes</taxon>
        <taxon>Oribatida</taxon>
        <taxon>Brachypylina</taxon>
        <taxon>Oppioidea</taxon>
        <taxon>Oppiidae</taxon>
        <taxon>Medioppia</taxon>
    </lineage>
</organism>
<gene>
    <name evidence="23" type="ORF">OSB1V03_LOCUS2425</name>
</gene>
<dbReference type="SUPFAM" id="SSF48225">
    <property type="entry name" value="Seven-hairpin glycosidases"/>
    <property type="match status" value="1"/>
</dbReference>
<feature type="transmembrane region" description="Helical" evidence="22">
    <location>
        <begin position="25"/>
        <end position="45"/>
    </location>
</feature>
<dbReference type="EMBL" id="OC855424">
    <property type="protein sequence ID" value="CAD7621956.1"/>
    <property type="molecule type" value="Genomic_DNA"/>
</dbReference>
<reference evidence="23" key="1">
    <citation type="submission" date="2020-11" db="EMBL/GenBank/DDBJ databases">
        <authorList>
            <person name="Tran Van P."/>
        </authorList>
    </citation>
    <scope>NUCLEOTIDE SEQUENCE</scope>
</reference>
<dbReference type="AlphaFoldDB" id="A0A7R9KF45"/>
<evidence type="ECO:0000256" key="19">
    <source>
        <dbReference type="PIRSR" id="PIRSR601382-2"/>
    </source>
</evidence>
<accession>A0A7R9KF45</accession>
<evidence type="ECO:0000256" key="4">
    <source>
        <dbReference type="ARBA" id="ARBA00007658"/>
    </source>
</evidence>
<evidence type="ECO:0000256" key="22">
    <source>
        <dbReference type="SAM" id="Phobius"/>
    </source>
</evidence>
<dbReference type="PANTHER" id="PTHR11742:SF6">
    <property type="entry name" value="MANNOSYL-OLIGOSACCHARIDE ALPHA-1,2-MANNOSIDASE IA-RELATED"/>
    <property type="match status" value="1"/>
</dbReference>
<dbReference type="InterPro" id="IPR036026">
    <property type="entry name" value="Seven-hairpin_glycosidases"/>
</dbReference>
<evidence type="ECO:0000313" key="23">
    <source>
        <dbReference type="EMBL" id="CAD7621956.1"/>
    </source>
</evidence>
<keyword evidence="15 21" id="KW-0326">Glycosidase</keyword>
<dbReference type="PRINTS" id="PR00747">
    <property type="entry name" value="GLYHDRLASE47"/>
</dbReference>
<name>A0A7R9KF45_9ACAR</name>
<dbReference type="GO" id="GO:0004571">
    <property type="term" value="F:mannosyl-oligosaccharide 1,2-alpha-mannosidase activity"/>
    <property type="evidence" value="ECO:0007669"/>
    <property type="project" value="UniProtKB-EC"/>
</dbReference>
<dbReference type="EMBL" id="CAJPIZ010000849">
    <property type="protein sequence ID" value="CAG2102386.1"/>
    <property type="molecule type" value="Genomic_DNA"/>
</dbReference>
<feature type="active site" description="Proton donor" evidence="18">
    <location>
        <position position="462"/>
    </location>
</feature>
<dbReference type="InterPro" id="IPR001382">
    <property type="entry name" value="Glyco_hydro_47"/>
</dbReference>
<keyword evidence="5 22" id="KW-0812">Transmembrane</keyword>
<dbReference type="PANTHER" id="PTHR11742">
    <property type="entry name" value="MANNOSYL-OLIGOSACCHARIDE ALPHA-1,2-MANNOSIDASE-RELATED"/>
    <property type="match status" value="1"/>
</dbReference>
<evidence type="ECO:0000256" key="1">
    <source>
        <dbReference type="ARBA" id="ARBA00001913"/>
    </source>
</evidence>
<evidence type="ECO:0000256" key="21">
    <source>
        <dbReference type="RuleBase" id="RU361193"/>
    </source>
</evidence>
<evidence type="ECO:0000256" key="16">
    <source>
        <dbReference type="ARBA" id="ARBA00047669"/>
    </source>
</evidence>
<comment type="similarity">
    <text evidence="4 21">Belongs to the glycosyl hydrolase 47 family.</text>
</comment>
<dbReference type="GO" id="GO:0000139">
    <property type="term" value="C:Golgi membrane"/>
    <property type="evidence" value="ECO:0007669"/>
    <property type="project" value="UniProtKB-SubCell"/>
</dbReference>
<feature type="disulfide bond" evidence="20">
    <location>
        <begin position="415"/>
        <end position="448"/>
    </location>
</feature>
<evidence type="ECO:0000256" key="9">
    <source>
        <dbReference type="ARBA" id="ARBA00022968"/>
    </source>
</evidence>
<evidence type="ECO:0000256" key="13">
    <source>
        <dbReference type="ARBA" id="ARBA00023157"/>
    </source>
</evidence>
<comment type="pathway">
    <text evidence="3">Protein modification; protein glycosylation.</text>
</comment>
<dbReference type="Pfam" id="PF01532">
    <property type="entry name" value="Glyco_hydro_47"/>
    <property type="match status" value="1"/>
</dbReference>
<comment type="subcellular location">
    <subcellularLocation>
        <location evidence="2">Golgi apparatus membrane</location>
        <topology evidence="2">Single-pass type II membrane protein</topology>
    </subcellularLocation>
</comment>
<feature type="active site" description="Proton donor" evidence="18">
    <location>
        <position position="216"/>
    </location>
</feature>
<proteinExistence type="inferred from homology"/>
<sequence>MSGNESLLPTYYQKPFPFAKLLKKYVPLIAISILLTLSLLCYVFMPQIQSSTDFVQRNWPSILTDDTTDPSSPSTTTKARVYKNEGIKSIITGDASDGKESAGDVVTSGVKAVPLPSGDDPDPKVRERRDFVKDMMRHSWDNYVKYAWGHNELKPVSHTGHTSDIFGGDSKLGATVVDSLSTLYIMNMTDEFRTARDWVATSFDMSAVNADVSVFETVIRFVGGLLSAYGLTNDAVFLQKAVEVADHMLPAYNTQTGLPLALVNPKTGKAKNYGWASGGCSILSELGSQHLEFVYLSAATGDPKYADKVTKVRQFMDQMVKPHDGLYLNYVNPLTGQWGGEDQVSMGALGDSFYEYLIKSWVQTNGTDKLALKMYNEAIAAVDKQLVQKSAQKGLTYLAKLSYGHLEHKMEHLACFTGGMFGLGALHASDRRTKDHFMALAAALTDTCAESYGRTATGIGPEAFYFTETAEAIAINQYEKYYILRPEVVESYFYMWRLTHDQRFRDYAWSAAQAINTHCRTDYGFSGIRNTSDVHSAKDDVQQTFFLAETLKYLYLIFSSDDLISLDDWVFNTEAHPLPVLRP</sequence>
<dbReference type="OrthoDB" id="8118055at2759"/>
<dbReference type="GO" id="GO:0005975">
    <property type="term" value="P:carbohydrate metabolic process"/>
    <property type="evidence" value="ECO:0007669"/>
    <property type="project" value="InterPro"/>
</dbReference>
<comment type="catalytic activity">
    <reaction evidence="17">
        <text>N(4)-(alpha-D-Man-(1-&gt;2)-alpha-D-Man-(1-&gt;2)-alpha-D-Man-(1-&gt;3)-[alpha-D-Man-(1-&gt;2)-alpha-D-Man-(1-&gt;3)-[alpha-D-Man-(1-&gt;2)-alpha-D-Man-(1-&gt;6)]-alpha-D-Man-(1-&gt;6)]-beta-D-Man-(1-&gt;4)-beta-D-GlcNAc-(1-&gt;4)-beta-D-GlcNAc)-L-asparaginyl-[protein] (N-glucan mannose isomer 9A1,2,3B1,2,3) + 4 H2O = N(4)-(alpha-D-Man-(1-&gt;3)-[alpha-D-Man-(1-&gt;3)-[alpha-D-Man-(1-&gt;6)]-alpha-D-Man-(1-&gt;6)]-beta-D-Man-(1-&gt;4)-beta-D-GlcNAc-(1-&gt;4)-beta-D-GlcNAc)-L-asparaginyl-[protein] (N-glucan mannose isomer 5A1,2) + 4 beta-D-mannose</text>
        <dbReference type="Rhea" id="RHEA:56008"/>
        <dbReference type="Rhea" id="RHEA-COMP:14356"/>
        <dbReference type="Rhea" id="RHEA-COMP:14367"/>
        <dbReference type="ChEBI" id="CHEBI:15377"/>
        <dbReference type="ChEBI" id="CHEBI:28563"/>
        <dbReference type="ChEBI" id="CHEBI:59087"/>
        <dbReference type="ChEBI" id="CHEBI:139493"/>
        <dbReference type="EC" id="3.2.1.113"/>
    </reaction>
</comment>
<dbReference type="FunFam" id="1.50.10.10:FF:000017">
    <property type="entry name" value="alpha-1,2-Mannosidase"/>
    <property type="match status" value="1"/>
</dbReference>
<keyword evidence="11" id="KW-0333">Golgi apparatus</keyword>
<feature type="active site" evidence="18">
    <location>
        <position position="351"/>
    </location>
</feature>
<keyword evidence="14" id="KW-0325">Glycoprotein</keyword>
<evidence type="ECO:0000256" key="20">
    <source>
        <dbReference type="PIRSR" id="PIRSR601382-3"/>
    </source>
</evidence>
<evidence type="ECO:0000256" key="8">
    <source>
        <dbReference type="ARBA" id="ARBA00022837"/>
    </source>
</evidence>
<evidence type="ECO:0000256" key="7">
    <source>
        <dbReference type="ARBA" id="ARBA00022801"/>
    </source>
</evidence>
<keyword evidence="6 19" id="KW-0479">Metal-binding</keyword>
<evidence type="ECO:0000256" key="2">
    <source>
        <dbReference type="ARBA" id="ARBA00004323"/>
    </source>
</evidence>
<feature type="binding site" evidence="19">
    <location>
        <position position="573"/>
    </location>
    <ligand>
        <name>Ca(2+)</name>
        <dbReference type="ChEBI" id="CHEBI:29108"/>
    </ligand>
</feature>
<keyword evidence="7 21" id="KW-0378">Hydrolase</keyword>
<dbReference type="GO" id="GO:0005509">
    <property type="term" value="F:calcium ion binding"/>
    <property type="evidence" value="ECO:0007669"/>
    <property type="project" value="InterPro"/>
</dbReference>
<evidence type="ECO:0000256" key="17">
    <source>
        <dbReference type="ARBA" id="ARBA00048605"/>
    </source>
</evidence>
<feature type="active site" evidence="18">
    <location>
        <position position="487"/>
    </location>
</feature>
<keyword evidence="9" id="KW-0735">Signal-anchor</keyword>
<dbReference type="Gene3D" id="1.50.10.10">
    <property type="match status" value="1"/>
</dbReference>
<dbReference type="Proteomes" id="UP000759131">
    <property type="component" value="Unassembled WGS sequence"/>
</dbReference>
<evidence type="ECO:0000256" key="6">
    <source>
        <dbReference type="ARBA" id="ARBA00022723"/>
    </source>
</evidence>